<dbReference type="InterPro" id="IPR004181">
    <property type="entry name" value="Znf_MIZ"/>
</dbReference>
<keyword evidence="3" id="KW-0862">Zinc</keyword>
<feature type="compositionally biased region" description="Low complexity" evidence="6">
    <location>
        <begin position="508"/>
        <end position="517"/>
    </location>
</feature>
<gene>
    <name evidence="8" type="ORF">A1O3_05817</name>
</gene>
<dbReference type="OrthoDB" id="27975at2759"/>
<dbReference type="EMBL" id="AMGY01000004">
    <property type="protein sequence ID" value="EXJ85142.1"/>
    <property type="molecule type" value="Genomic_DNA"/>
</dbReference>
<feature type="region of interest" description="Disordered" evidence="6">
    <location>
        <begin position="482"/>
        <end position="533"/>
    </location>
</feature>
<dbReference type="PROSITE" id="PS51044">
    <property type="entry name" value="ZF_SP_RING"/>
    <property type="match status" value="1"/>
</dbReference>
<evidence type="ECO:0000259" key="7">
    <source>
        <dbReference type="PROSITE" id="PS51044"/>
    </source>
</evidence>
<evidence type="ECO:0000256" key="4">
    <source>
        <dbReference type="PROSITE-ProRule" id="PRU00452"/>
    </source>
</evidence>
<sequence length="533" mass="58425">MNLRTSDGGPLCQEPPAQPAFASGPVGQPPPQLVGSNPALRTSRVGRPPAPKRRMPARSRAVPYPAPLPVSTQHRPVVNQAPSTPSQRGRSLGHAPTPTTVQSVSPQVAPSPRTHQAPQSASQALLPPFNFVLPVLARPDPDRRALHQAHLRSPKYNKVDKVQGNSEVKYYQYVEDIIHLPEVLSADHDLVRWDVQIPHQYWARKAETLSTTGEFLTKRRNLWNGCVQFRLKCISLDGNDLKTSPKPPGFCGRSTKWPRCLSVSINGDMGVDFRRKAHYGVDLPADVTDLLKEGNNQVMVGISPTPAEMQAVYLMAIEIICVSDYNTILQIPGRILAKEAMSSIVTALKNQESGKDDSDDDVVIAQSALSIDLVDPFTSVIWVTPVRGKDCQHRECFDLKSFLQSRTSRDKKSGVTDPDQWKCPICKRDARPQLLVIDEFLLEVRKTLEQRNQLEEARAILVKEDGSWEVKLDPAVSASRSSAQATAAATPAPAPIPIPDKSRDIKSAEAAVTASAAKPTDPTAIVILDDDDN</sequence>
<organism evidence="8 9">
    <name type="scientific">Capronia epimyces CBS 606.96</name>
    <dbReference type="NCBI Taxonomy" id="1182542"/>
    <lineage>
        <taxon>Eukaryota</taxon>
        <taxon>Fungi</taxon>
        <taxon>Dikarya</taxon>
        <taxon>Ascomycota</taxon>
        <taxon>Pezizomycotina</taxon>
        <taxon>Eurotiomycetes</taxon>
        <taxon>Chaetothyriomycetidae</taxon>
        <taxon>Chaetothyriales</taxon>
        <taxon>Herpotrichiellaceae</taxon>
        <taxon>Capronia</taxon>
    </lineage>
</organism>
<dbReference type="GeneID" id="19169927"/>
<comment type="caution">
    <text evidence="8">The sequence shown here is derived from an EMBL/GenBank/DDBJ whole genome shotgun (WGS) entry which is preliminary data.</text>
</comment>
<dbReference type="RefSeq" id="XP_007734127.1">
    <property type="nucleotide sequence ID" value="XM_007735937.1"/>
</dbReference>
<protein>
    <recommendedName>
        <fullName evidence="7">SP-RING-type domain-containing protein</fullName>
    </recommendedName>
</protein>
<feature type="region of interest" description="Disordered" evidence="6">
    <location>
        <begin position="1"/>
        <end position="123"/>
    </location>
</feature>
<evidence type="ECO:0000313" key="9">
    <source>
        <dbReference type="Proteomes" id="UP000019478"/>
    </source>
</evidence>
<evidence type="ECO:0000256" key="3">
    <source>
        <dbReference type="ARBA" id="ARBA00022833"/>
    </source>
</evidence>
<feature type="coiled-coil region" evidence="5">
    <location>
        <begin position="437"/>
        <end position="464"/>
    </location>
</feature>
<keyword evidence="1" id="KW-0479">Metal-binding</keyword>
<keyword evidence="5" id="KW-0175">Coiled coil</keyword>
<proteinExistence type="predicted"/>
<evidence type="ECO:0000256" key="6">
    <source>
        <dbReference type="SAM" id="MobiDB-lite"/>
    </source>
</evidence>
<keyword evidence="2 4" id="KW-0863">Zinc-finger</keyword>
<dbReference type="GO" id="GO:0008270">
    <property type="term" value="F:zinc ion binding"/>
    <property type="evidence" value="ECO:0007669"/>
    <property type="project" value="UniProtKB-KW"/>
</dbReference>
<dbReference type="AlphaFoldDB" id="W9XX43"/>
<dbReference type="InterPro" id="IPR013083">
    <property type="entry name" value="Znf_RING/FYVE/PHD"/>
</dbReference>
<dbReference type="eggNOG" id="KOG2169">
    <property type="taxonomic scope" value="Eukaryota"/>
</dbReference>
<dbReference type="Gene3D" id="3.30.40.10">
    <property type="entry name" value="Zinc/RING finger domain, C3HC4 (zinc finger)"/>
    <property type="match status" value="1"/>
</dbReference>
<dbReference type="Pfam" id="PF02891">
    <property type="entry name" value="zf-MIZ"/>
    <property type="match status" value="1"/>
</dbReference>
<evidence type="ECO:0000313" key="8">
    <source>
        <dbReference type="EMBL" id="EXJ85142.1"/>
    </source>
</evidence>
<dbReference type="GO" id="GO:0061665">
    <property type="term" value="F:SUMO ligase activity"/>
    <property type="evidence" value="ECO:0007669"/>
    <property type="project" value="TreeGrafter"/>
</dbReference>
<dbReference type="Proteomes" id="UP000019478">
    <property type="component" value="Unassembled WGS sequence"/>
</dbReference>
<evidence type="ECO:0000256" key="5">
    <source>
        <dbReference type="SAM" id="Coils"/>
    </source>
</evidence>
<dbReference type="GO" id="GO:0016925">
    <property type="term" value="P:protein sumoylation"/>
    <property type="evidence" value="ECO:0007669"/>
    <property type="project" value="TreeGrafter"/>
</dbReference>
<dbReference type="HOGENOM" id="CLU_510887_0_0_1"/>
<dbReference type="STRING" id="1182542.W9XX43"/>
<feature type="compositionally biased region" description="Polar residues" evidence="6">
    <location>
        <begin position="97"/>
        <end position="123"/>
    </location>
</feature>
<evidence type="ECO:0000256" key="1">
    <source>
        <dbReference type="ARBA" id="ARBA00022723"/>
    </source>
</evidence>
<dbReference type="GO" id="GO:0000785">
    <property type="term" value="C:chromatin"/>
    <property type="evidence" value="ECO:0007669"/>
    <property type="project" value="TreeGrafter"/>
</dbReference>
<keyword evidence="9" id="KW-1185">Reference proteome</keyword>
<dbReference type="PANTHER" id="PTHR10782:SF4">
    <property type="entry name" value="TONALLI, ISOFORM E"/>
    <property type="match status" value="1"/>
</dbReference>
<feature type="compositionally biased region" description="Polar residues" evidence="6">
    <location>
        <begin position="70"/>
        <end position="89"/>
    </location>
</feature>
<name>W9XX43_9EURO</name>
<accession>W9XX43</accession>
<dbReference type="PANTHER" id="PTHR10782">
    <property type="entry name" value="ZINC FINGER MIZ DOMAIN-CONTAINING PROTEIN"/>
    <property type="match status" value="1"/>
</dbReference>
<feature type="domain" description="SP-RING-type" evidence="7">
    <location>
        <begin position="358"/>
        <end position="450"/>
    </location>
</feature>
<feature type="compositionally biased region" description="Low complexity" evidence="6">
    <location>
        <begin position="482"/>
        <end position="491"/>
    </location>
</feature>
<evidence type="ECO:0000256" key="2">
    <source>
        <dbReference type="ARBA" id="ARBA00022771"/>
    </source>
</evidence>
<reference evidence="8 9" key="1">
    <citation type="submission" date="2013-03" db="EMBL/GenBank/DDBJ databases">
        <title>The Genome Sequence of Capronia epimyces CBS 606.96.</title>
        <authorList>
            <consortium name="The Broad Institute Genomics Platform"/>
            <person name="Cuomo C."/>
            <person name="de Hoog S."/>
            <person name="Gorbushina A."/>
            <person name="Walker B."/>
            <person name="Young S.K."/>
            <person name="Zeng Q."/>
            <person name="Gargeya S."/>
            <person name="Fitzgerald M."/>
            <person name="Haas B."/>
            <person name="Abouelleil A."/>
            <person name="Allen A.W."/>
            <person name="Alvarado L."/>
            <person name="Arachchi H.M."/>
            <person name="Berlin A.M."/>
            <person name="Chapman S.B."/>
            <person name="Gainer-Dewar J."/>
            <person name="Goldberg J."/>
            <person name="Griggs A."/>
            <person name="Gujja S."/>
            <person name="Hansen M."/>
            <person name="Howarth C."/>
            <person name="Imamovic A."/>
            <person name="Ireland A."/>
            <person name="Larimer J."/>
            <person name="McCowan C."/>
            <person name="Murphy C."/>
            <person name="Pearson M."/>
            <person name="Poon T.W."/>
            <person name="Priest M."/>
            <person name="Roberts A."/>
            <person name="Saif S."/>
            <person name="Shea T."/>
            <person name="Sisk P."/>
            <person name="Sykes S."/>
            <person name="Wortman J."/>
            <person name="Nusbaum C."/>
            <person name="Birren B."/>
        </authorList>
    </citation>
    <scope>NUCLEOTIDE SEQUENCE [LARGE SCALE GENOMIC DNA]</scope>
    <source>
        <strain evidence="8 9">CBS 606.96</strain>
    </source>
</reference>